<evidence type="ECO:0000313" key="5">
    <source>
        <dbReference type="Proteomes" id="UP001500742"/>
    </source>
</evidence>
<dbReference type="InterPro" id="IPR003439">
    <property type="entry name" value="ABC_transporter-like_ATP-bd"/>
</dbReference>
<sequence length="205" mass="23151">MINVTIEKKLKGYHGQQVIKVDHQFTAGSVTKIYGPSGSGKTTFLKVIASLTKPEKGRIVVGGITWFDAEQKIDVPTQKRNVGFVFQQYALFPNMTVRQHLEYATTDELWIKRLLLLGKLDTLQTHKPEYLSGGQQQRLAILRALATRPKLLLMDEPFSAIDPKMKAELMAELSVLLKEMEITTIIVSHNPQELDGWATDELVFE</sequence>
<dbReference type="PROSITE" id="PS00211">
    <property type="entry name" value="ABC_TRANSPORTER_1"/>
    <property type="match status" value="1"/>
</dbReference>
<accession>A0ABP7PYA1</accession>
<reference evidence="5" key="1">
    <citation type="journal article" date="2019" name="Int. J. Syst. Evol. Microbiol.">
        <title>The Global Catalogue of Microorganisms (GCM) 10K type strain sequencing project: providing services to taxonomists for standard genome sequencing and annotation.</title>
        <authorList>
            <consortium name="The Broad Institute Genomics Platform"/>
            <consortium name="The Broad Institute Genome Sequencing Center for Infectious Disease"/>
            <person name="Wu L."/>
            <person name="Ma J."/>
        </authorList>
    </citation>
    <scope>NUCLEOTIDE SEQUENCE [LARGE SCALE GENOMIC DNA]</scope>
    <source>
        <strain evidence="5">JCM 16601</strain>
    </source>
</reference>
<keyword evidence="2" id="KW-0067">ATP-binding</keyword>
<dbReference type="EMBL" id="BAAAZC010000018">
    <property type="protein sequence ID" value="GAA3973239.1"/>
    <property type="molecule type" value="Genomic_DNA"/>
</dbReference>
<dbReference type="SMART" id="SM00382">
    <property type="entry name" value="AAA"/>
    <property type="match status" value="1"/>
</dbReference>
<evidence type="ECO:0000256" key="1">
    <source>
        <dbReference type="ARBA" id="ARBA00022741"/>
    </source>
</evidence>
<proteinExistence type="predicted"/>
<evidence type="ECO:0000259" key="3">
    <source>
        <dbReference type="PROSITE" id="PS50893"/>
    </source>
</evidence>
<name>A0ABP7PYA1_9SPHI</name>
<keyword evidence="1" id="KW-0547">Nucleotide-binding</keyword>
<dbReference type="Pfam" id="PF00005">
    <property type="entry name" value="ABC_tran"/>
    <property type="match status" value="1"/>
</dbReference>
<feature type="domain" description="ABC transporter" evidence="3">
    <location>
        <begin position="1"/>
        <end position="202"/>
    </location>
</feature>
<evidence type="ECO:0000256" key="2">
    <source>
        <dbReference type="ARBA" id="ARBA00022840"/>
    </source>
</evidence>
<keyword evidence="5" id="KW-1185">Reference proteome</keyword>
<dbReference type="PANTHER" id="PTHR43514:SF4">
    <property type="entry name" value="ABC TRANSPORTER I FAMILY MEMBER 10"/>
    <property type="match status" value="1"/>
</dbReference>
<dbReference type="InterPro" id="IPR017871">
    <property type="entry name" value="ABC_transporter-like_CS"/>
</dbReference>
<dbReference type="InterPro" id="IPR027417">
    <property type="entry name" value="P-loop_NTPase"/>
</dbReference>
<protein>
    <recommendedName>
        <fullName evidence="3">ABC transporter domain-containing protein</fullName>
    </recommendedName>
</protein>
<gene>
    <name evidence="4" type="ORF">GCM10022210_24300</name>
</gene>
<dbReference type="SUPFAM" id="SSF52540">
    <property type="entry name" value="P-loop containing nucleoside triphosphate hydrolases"/>
    <property type="match status" value="1"/>
</dbReference>
<dbReference type="PANTHER" id="PTHR43514">
    <property type="entry name" value="ABC TRANSPORTER I FAMILY MEMBER 10"/>
    <property type="match status" value="1"/>
</dbReference>
<dbReference type="InterPro" id="IPR050334">
    <property type="entry name" value="Molybdenum_import_ModC"/>
</dbReference>
<dbReference type="Gene3D" id="3.40.50.300">
    <property type="entry name" value="P-loop containing nucleotide triphosphate hydrolases"/>
    <property type="match status" value="1"/>
</dbReference>
<evidence type="ECO:0000313" key="4">
    <source>
        <dbReference type="EMBL" id="GAA3973239.1"/>
    </source>
</evidence>
<organism evidence="4 5">
    <name type="scientific">Mucilaginibacter dorajii</name>
    <dbReference type="NCBI Taxonomy" id="692994"/>
    <lineage>
        <taxon>Bacteria</taxon>
        <taxon>Pseudomonadati</taxon>
        <taxon>Bacteroidota</taxon>
        <taxon>Sphingobacteriia</taxon>
        <taxon>Sphingobacteriales</taxon>
        <taxon>Sphingobacteriaceae</taxon>
        <taxon>Mucilaginibacter</taxon>
    </lineage>
</organism>
<dbReference type="InterPro" id="IPR003593">
    <property type="entry name" value="AAA+_ATPase"/>
</dbReference>
<dbReference type="Proteomes" id="UP001500742">
    <property type="component" value="Unassembled WGS sequence"/>
</dbReference>
<comment type="caution">
    <text evidence="4">The sequence shown here is derived from an EMBL/GenBank/DDBJ whole genome shotgun (WGS) entry which is preliminary data.</text>
</comment>
<dbReference type="PROSITE" id="PS50893">
    <property type="entry name" value="ABC_TRANSPORTER_2"/>
    <property type="match status" value="1"/>
</dbReference>